<evidence type="ECO:0000256" key="7">
    <source>
        <dbReference type="SAM" id="Phobius"/>
    </source>
</evidence>
<dbReference type="SUPFAM" id="SSF90123">
    <property type="entry name" value="ABC transporter transmembrane region"/>
    <property type="match status" value="1"/>
</dbReference>
<keyword evidence="3" id="KW-0547">Nucleotide-binding</keyword>
<keyword evidence="5 7" id="KW-1133">Transmembrane helix</keyword>
<keyword evidence="6 7" id="KW-0472">Membrane</keyword>
<dbReference type="EMBL" id="LRQV01000211">
    <property type="protein sequence ID" value="KXK58311.1"/>
    <property type="molecule type" value="Genomic_DNA"/>
</dbReference>
<dbReference type="GO" id="GO:0005886">
    <property type="term" value="C:plasma membrane"/>
    <property type="evidence" value="ECO:0007669"/>
    <property type="project" value="UniProtKB-SubCell"/>
</dbReference>
<dbReference type="InterPro" id="IPR011527">
    <property type="entry name" value="ABC1_TM_dom"/>
</dbReference>
<evidence type="ECO:0000259" key="9">
    <source>
        <dbReference type="PROSITE" id="PS50929"/>
    </source>
</evidence>
<dbReference type="Gene3D" id="3.40.50.300">
    <property type="entry name" value="P-loop containing nucleotide triphosphate hydrolases"/>
    <property type="match status" value="1"/>
</dbReference>
<dbReference type="InterPro" id="IPR017871">
    <property type="entry name" value="ABC_transporter-like_CS"/>
</dbReference>
<dbReference type="Pfam" id="PF00005">
    <property type="entry name" value="ABC_tran"/>
    <property type="match status" value="1"/>
</dbReference>
<dbReference type="Proteomes" id="UP000070620">
    <property type="component" value="Unassembled WGS sequence"/>
</dbReference>
<accession>A0A136PIX3</accession>
<dbReference type="OrthoDB" id="9806127at2"/>
<name>A0A136PIX3_9ACTN</name>
<evidence type="ECO:0000256" key="2">
    <source>
        <dbReference type="ARBA" id="ARBA00022692"/>
    </source>
</evidence>
<dbReference type="PROSITE" id="PS50929">
    <property type="entry name" value="ABC_TM1F"/>
    <property type="match status" value="1"/>
</dbReference>
<evidence type="ECO:0000256" key="3">
    <source>
        <dbReference type="ARBA" id="ARBA00022741"/>
    </source>
</evidence>
<feature type="transmembrane region" description="Helical" evidence="7">
    <location>
        <begin position="31"/>
        <end position="56"/>
    </location>
</feature>
<feature type="transmembrane region" description="Helical" evidence="7">
    <location>
        <begin position="262"/>
        <end position="281"/>
    </location>
</feature>
<gene>
    <name evidence="10" type="ORF">AWW66_30470</name>
</gene>
<feature type="domain" description="ABC transmembrane type-1" evidence="9">
    <location>
        <begin position="32"/>
        <end position="317"/>
    </location>
</feature>
<dbReference type="SMART" id="SM00382">
    <property type="entry name" value="AAA"/>
    <property type="match status" value="1"/>
</dbReference>
<dbReference type="Gene3D" id="1.20.1560.10">
    <property type="entry name" value="ABC transporter type 1, transmembrane domain"/>
    <property type="match status" value="1"/>
</dbReference>
<dbReference type="PANTHER" id="PTHR43394">
    <property type="entry name" value="ATP-DEPENDENT PERMEASE MDL1, MITOCHONDRIAL"/>
    <property type="match status" value="1"/>
</dbReference>
<evidence type="ECO:0000256" key="6">
    <source>
        <dbReference type="ARBA" id="ARBA00023136"/>
    </source>
</evidence>
<evidence type="ECO:0000259" key="8">
    <source>
        <dbReference type="PROSITE" id="PS50893"/>
    </source>
</evidence>
<dbReference type="Pfam" id="PF00664">
    <property type="entry name" value="ABC_membrane"/>
    <property type="match status" value="1"/>
</dbReference>
<protein>
    <submittedName>
        <fullName evidence="10">Multidrug ABC transporter permease</fullName>
    </submittedName>
</protein>
<evidence type="ECO:0000313" key="10">
    <source>
        <dbReference type="EMBL" id="KXK58311.1"/>
    </source>
</evidence>
<dbReference type="AlphaFoldDB" id="A0A136PIX3"/>
<dbReference type="PANTHER" id="PTHR43394:SF1">
    <property type="entry name" value="ATP-BINDING CASSETTE SUB-FAMILY B MEMBER 10, MITOCHONDRIAL"/>
    <property type="match status" value="1"/>
</dbReference>
<dbReference type="PROSITE" id="PS50893">
    <property type="entry name" value="ABC_TRANSPORTER_2"/>
    <property type="match status" value="1"/>
</dbReference>
<dbReference type="SUPFAM" id="SSF52540">
    <property type="entry name" value="P-loop containing nucleoside triphosphate hydrolases"/>
    <property type="match status" value="1"/>
</dbReference>
<evidence type="ECO:0000256" key="4">
    <source>
        <dbReference type="ARBA" id="ARBA00022840"/>
    </source>
</evidence>
<dbReference type="InterPro" id="IPR036640">
    <property type="entry name" value="ABC1_TM_sf"/>
</dbReference>
<dbReference type="GO" id="GO:0005524">
    <property type="term" value="F:ATP binding"/>
    <property type="evidence" value="ECO:0007669"/>
    <property type="project" value="UniProtKB-KW"/>
</dbReference>
<dbReference type="InterPro" id="IPR003439">
    <property type="entry name" value="ABC_transporter-like_ATP-bd"/>
</dbReference>
<dbReference type="InterPro" id="IPR003593">
    <property type="entry name" value="AAA+_ATPase"/>
</dbReference>
<dbReference type="InterPro" id="IPR027417">
    <property type="entry name" value="P-loop_NTPase"/>
</dbReference>
<dbReference type="PROSITE" id="PS00211">
    <property type="entry name" value="ABC_TRANSPORTER_1"/>
    <property type="match status" value="1"/>
</dbReference>
<sequence>MTERTPAGSARAVRGIRPAWSLVARTAPGTLLAYVLLTLAGGVLPVLAAWLTKLILDGLVRAAGAEALAGLALGLAGAGVLTAVTPHLATYLHAELDRAVGLVAQDRLFAAVDGFTGLARFEDPRFLDRLRLAQQAAGTTPGQVVDGVLGGARSVLTVAGFLGSLFVLSPPLTLVVLAAGVPVLVAEVALARRRARVFWTVGRIERREFFYGDLLSSVEAAKEIRLFGTGTHLRGRLLAERRAANAAKRAVDRRESWTQSGLGLLAGVVAGGGLLWAVTAAVDGRLSVGDLTILVAGVAGVQAALTALAGEVARAHQALLMFDHYTAVTGAGDDLVTAAPPRPLPPLRHGIELRNVWFRYSEQHPWVLRGVDLWIPCGRALALVGLNGAGKSTLVKLLCRFYDPTRGAILWDGVDLRDVEVTRLRQRIGAVFQDYMRYDLTAAENIGLGELDLRGQHDRLRTAAERAGVHDEIAALPQGYDTLLSRIFFSEEDRADQATGTVLSGGQWQRLALARAFLRDQRDLMILDEPSSGLDAEAEHEIHTSLRRHRDRQTSLLISHRLSAVRDADLIVVLRDGRVVEQADHVTLMARGGEYARLFSLQAAGYQATRVGPAAGEAQA</sequence>
<dbReference type="GO" id="GO:0015421">
    <property type="term" value="F:ABC-type oligopeptide transporter activity"/>
    <property type="evidence" value="ECO:0007669"/>
    <property type="project" value="TreeGrafter"/>
</dbReference>
<dbReference type="InterPro" id="IPR039421">
    <property type="entry name" value="Type_1_exporter"/>
</dbReference>
<keyword evidence="4" id="KW-0067">ATP-binding</keyword>
<feature type="transmembrane region" description="Helical" evidence="7">
    <location>
        <begin position="161"/>
        <end position="186"/>
    </location>
</feature>
<feature type="transmembrane region" description="Helical" evidence="7">
    <location>
        <begin position="68"/>
        <end position="89"/>
    </location>
</feature>
<keyword evidence="11" id="KW-1185">Reference proteome</keyword>
<proteinExistence type="predicted"/>
<feature type="domain" description="ABC transporter" evidence="8">
    <location>
        <begin position="351"/>
        <end position="601"/>
    </location>
</feature>
<comment type="subcellular location">
    <subcellularLocation>
        <location evidence="1">Cell membrane</location>
        <topology evidence="1">Multi-pass membrane protein</topology>
    </subcellularLocation>
</comment>
<reference evidence="10 11" key="1">
    <citation type="submission" date="2016-01" db="EMBL/GenBank/DDBJ databases">
        <title>Whole genome sequence and analysis of Micromonospora rosaria DSM 803, which can produce antibacterial substance rosamicin.</title>
        <authorList>
            <person name="Yang H."/>
            <person name="He X."/>
            <person name="Zhu D."/>
        </authorList>
    </citation>
    <scope>NUCLEOTIDE SEQUENCE [LARGE SCALE GENOMIC DNA]</scope>
    <source>
        <strain evidence="10 11">DSM 803</strain>
    </source>
</reference>
<keyword evidence="2 7" id="KW-0812">Transmembrane</keyword>
<evidence type="ECO:0000256" key="5">
    <source>
        <dbReference type="ARBA" id="ARBA00022989"/>
    </source>
</evidence>
<evidence type="ECO:0000256" key="1">
    <source>
        <dbReference type="ARBA" id="ARBA00004651"/>
    </source>
</evidence>
<evidence type="ECO:0000313" key="11">
    <source>
        <dbReference type="Proteomes" id="UP000070620"/>
    </source>
</evidence>
<organism evidence="10 11">
    <name type="scientific">Micromonospora rosaria</name>
    <dbReference type="NCBI Taxonomy" id="47874"/>
    <lineage>
        <taxon>Bacteria</taxon>
        <taxon>Bacillati</taxon>
        <taxon>Actinomycetota</taxon>
        <taxon>Actinomycetes</taxon>
        <taxon>Micromonosporales</taxon>
        <taxon>Micromonosporaceae</taxon>
        <taxon>Micromonospora</taxon>
    </lineage>
</organism>
<comment type="caution">
    <text evidence="10">The sequence shown here is derived from an EMBL/GenBank/DDBJ whole genome shotgun (WGS) entry which is preliminary data.</text>
</comment>
<dbReference type="RefSeq" id="WP_067373761.1">
    <property type="nucleotide sequence ID" value="NZ_JBIUBN010000004.1"/>
</dbReference>
<dbReference type="GO" id="GO:0016887">
    <property type="term" value="F:ATP hydrolysis activity"/>
    <property type="evidence" value="ECO:0007669"/>
    <property type="project" value="InterPro"/>
</dbReference>